<keyword evidence="3" id="KW-0813">Transport</keyword>
<dbReference type="Proteomes" id="UP000532010">
    <property type="component" value="Unassembled WGS sequence"/>
</dbReference>
<comment type="caution">
    <text evidence="9">The sequence shown here is derived from an EMBL/GenBank/DDBJ whole genome shotgun (WGS) entry which is preliminary data.</text>
</comment>
<dbReference type="PANTHER" id="PTHR30269:SF0">
    <property type="entry name" value="MEMBRANE TRANSPORTER PROTEIN YFCA-RELATED"/>
    <property type="match status" value="1"/>
</dbReference>
<evidence type="ECO:0000256" key="7">
    <source>
        <dbReference type="ARBA" id="ARBA00023136"/>
    </source>
</evidence>
<evidence type="ECO:0000256" key="5">
    <source>
        <dbReference type="ARBA" id="ARBA00022692"/>
    </source>
</evidence>
<feature type="transmembrane region" description="Helical" evidence="8">
    <location>
        <begin position="133"/>
        <end position="152"/>
    </location>
</feature>
<evidence type="ECO:0000256" key="8">
    <source>
        <dbReference type="RuleBase" id="RU363041"/>
    </source>
</evidence>
<evidence type="ECO:0000313" key="9">
    <source>
        <dbReference type="EMBL" id="MBB3020119.1"/>
    </source>
</evidence>
<dbReference type="InterPro" id="IPR002781">
    <property type="entry name" value="TM_pro_TauE-like"/>
</dbReference>
<keyword evidence="5 8" id="KW-0812">Transmembrane</keyword>
<evidence type="ECO:0000256" key="3">
    <source>
        <dbReference type="ARBA" id="ARBA00022448"/>
    </source>
</evidence>
<gene>
    <name evidence="9" type="ORF">FHR70_003200</name>
</gene>
<dbReference type="AlphaFoldDB" id="A0A7W4YYB6"/>
<feature type="transmembrane region" description="Helical" evidence="8">
    <location>
        <begin position="77"/>
        <end position="99"/>
    </location>
</feature>
<feature type="transmembrane region" description="Helical" evidence="8">
    <location>
        <begin position="105"/>
        <end position="121"/>
    </location>
</feature>
<comment type="subcellular location">
    <subcellularLocation>
        <location evidence="1 8">Cell membrane</location>
        <topology evidence="1 8">Multi-pass membrane protein</topology>
    </subcellularLocation>
</comment>
<keyword evidence="6 8" id="KW-1133">Transmembrane helix</keyword>
<organism evidence="9 10">
    <name type="scientific">Microvirga lupini</name>
    <dbReference type="NCBI Taxonomy" id="420324"/>
    <lineage>
        <taxon>Bacteria</taxon>
        <taxon>Pseudomonadati</taxon>
        <taxon>Pseudomonadota</taxon>
        <taxon>Alphaproteobacteria</taxon>
        <taxon>Hyphomicrobiales</taxon>
        <taxon>Methylobacteriaceae</taxon>
        <taxon>Microvirga</taxon>
    </lineage>
</organism>
<feature type="transmembrane region" description="Helical" evidence="8">
    <location>
        <begin position="189"/>
        <end position="211"/>
    </location>
</feature>
<evidence type="ECO:0000256" key="4">
    <source>
        <dbReference type="ARBA" id="ARBA00022475"/>
    </source>
</evidence>
<sequence length="267" mass="28045">MFDIGFDMIAALAAISFFAGFVDSIAGGGGLLTVPALMLAGLDPAQAIATNKVQGSVAAASATYTFGRKGLIEWRKAWGFTLVAFFSSVAGALCVQFLPRSVLEVLIPVMLIAMAVYFALSRKMRDEDAHARMTALAFGLTAPVAIGFYDGIFGPGAGSFYMLAFVTLLGYGVVKATAHTKLVNFASNFGSLLLYAATGAVVWPIGLAMSVASLLGAQLGSRLAMRLGSRLIRPLLVLVSGLMALRLLLDPANPWRQALQKASLALF</sequence>
<keyword evidence="7 8" id="KW-0472">Membrane</keyword>
<dbReference type="InterPro" id="IPR052017">
    <property type="entry name" value="TSUP"/>
</dbReference>
<feature type="transmembrane region" description="Helical" evidence="8">
    <location>
        <begin position="6"/>
        <end position="32"/>
    </location>
</feature>
<dbReference type="GO" id="GO:0005886">
    <property type="term" value="C:plasma membrane"/>
    <property type="evidence" value="ECO:0007669"/>
    <property type="project" value="UniProtKB-SubCell"/>
</dbReference>
<reference evidence="9 10" key="1">
    <citation type="submission" date="2020-08" db="EMBL/GenBank/DDBJ databases">
        <title>The Agave Microbiome: Exploring the role of microbial communities in plant adaptations to desert environments.</title>
        <authorList>
            <person name="Partida-Martinez L.P."/>
        </authorList>
    </citation>
    <scope>NUCLEOTIDE SEQUENCE [LARGE SCALE GENOMIC DNA]</scope>
    <source>
        <strain evidence="9 10">AT3.9</strain>
    </source>
</reference>
<proteinExistence type="inferred from homology"/>
<dbReference type="Pfam" id="PF01925">
    <property type="entry name" value="TauE"/>
    <property type="match status" value="1"/>
</dbReference>
<dbReference type="RefSeq" id="WP_425487873.1">
    <property type="nucleotide sequence ID" value="NZ_JACHWB010000004.1"/>
</dbReference>
<dbReference type="PANTHER" id="PTHR30269">
    <property type="entry name" value="TRANSMEMBRANE PROTEIN YFCA"/>
    <property type="match status" value="1"/>
</dbReference>
<feature type="transmembrane region" description="Helical" evidence="8">
    <location>
        <begin position="231"/>
        <end position="249"/>
    </location>
</feature>
<keyword evidence="10" id="KW-1185">Reference proteome</keyword>
<name>A0A7W4YYB6_9HYPH</name>
<evidence type="ECO:0000256" key="2">
    <source>
        <dbReference type="ARBA" id="ARBA00009142"/>
    </source>
</evidence>
<comment type="similarity">
    <text evidence="2 8">Belongs to the 4-toluene sulfonate uptake permease (TSUP) (TC 2.A.102) family.</text>
</comment>
<protein>
    <recommendedName>
        <fullName evidence="8">Probable membrane transporter protein</fullName>
    </recommendedName>
</protein>
<feature type="transmembrane region" description="Helical" evidence="8">
    <location>
        <begin position="158"/>
        <end position="177"/>
    </location>
</feature>
<evidence type="ECO:0000313" key="10">
    <source>
        <dbReference type="Proteomes" id="UP000532010"/>
    </source>
</evidence>
<evidence type="ECO:0000256" key="1">
    <source>
        <dbReference type="ARBA" id="ARBA00004651"/>
    </source>
</evidence>
<dbReference type="EMBL" id="JACHWB010000004">
    <property type="protein sequence ID" value="MBB3020119.1"/>
    <property type="molecule type" value="Genomic_DNA"/>
</dbReference>
<keyword evidence="4 8" id="KW-1003">Cell membrane</keyword>
<accession>A0A7W4YYB6</accession>
<evidence type="ECO:0000256" key="6">
    <source>
        <dbReference type="ARBA" id="ARBA00022989"/>
    </source>
</evidence>